<keyword evidence="2" id="KW-1185">Reference proteome</keyword>
<dbReference type="OrthoDB" id="5973923at2759"/>
<dbReference type="PANTHER" id="PTHR47456">
    <property type="entry name" value="PHD-TYPE DOMAIN-CONTAINING PROTEIN"/>
    <property type="match status" value="1"/>
</dbReference>
<dbReference type="AlphaFoldDB" id="A0A6S7IN09"/>
<accession>A0A6S7IN09</accession>
<dbReference type="Proteomes" id="UP001152795">
    <property type="component" value="Unassembled WGS sequence"/>
</dbReference>
<organism evidence="1 2">
    <name type="scientific">Paramuricea clavata</name>
    <name type="common">Red gorgonian</name>
    <name type="synonym">Violescent sea-whip</name>
    <dbReference type="NCBI Taxonomy" id="317549"/>
    <lineage>
        <taxon>Eukaryota</taxon>
        <taxon>Metazoa</taxon>
        <taxon>Cnidaria</taxon>
        <taxon>Anthozoa</taxon>
        <taxon>Octocorallia</taxon>
        <taxon>Malacalcyonacea</taxon>
        <taxon>Plexauridae</taxon>
        <taxon>Paramuricea</taxon>
    </lineage>
</organism>
<gene>
    <name evidence="1" type="ORF">PACLA_8A054055</name>
</gene>
<name>A0A6S7IN09_PARCT</name>
<reference evidence="1" key="1">
    <citation type="submission" date="2020-04" db="EMBL/GenBank/DDBJ databases">
        <authorList>
            <person name="Alioto T."/>
            <person name="Alioto T."/>
            <person name="Gomez Garrido J."/>
        </authorList>
    </citation>
    <scope>NUCLEOTIDE SEQUENCE</scope>
    <source>
        <strain evidence="1">A484AB</strain>
    </source>
</reference>
<dbReference type="Pfam" id="PF15299">
    <property type="entry name" value="ALS2CR8"/>
    <property type="match status" value="1"/>
</dbReference>
<dbReference type="InterPro" id="IPR029309">
    <property type="entry name" value="CaRF"/>
</dbReference>
<proteinExistence type="predicted"/>
<sequence length="94" mass="10951">VAGISQRIDSRLVEKIHELVEDGIRRVNEAKRHLRVLVRDSLFVGSSMPPKSNKRFFPSAKTIRNHMNLAIIKQQHFALRESLENTFEPHHIEE</sequence>
<feature type="non-terminal residue" evidence="1">
    <location>
        <position position="1"/>
    </location>
</feature>
<dbReference type="GO" id="GO:0003700">
    <property type="term" value="F:DNA-binding transcription factor activity"/>
    <property type="evidence" value="ECO:0007669"/>
    <property type="project" value="InterPro"/>
</dbReference>
<evidence type="ECO:0000313" key="2">
    <source>
        <dbReference type="Proteomes" id="UP001152795"/>
    </source>
</evidence>
<dbReference type="EMBL" id="CACRXK020009850">
    <property type="protein sequence ID" value="CAB4018090.1"/>
    <property type="molecule type" value="Genomic_DNA"/>
</dbReference>
<comment type="caution">
    <text evidence="1">The sequence shown here is derived from an EMBL/GenBank/DDBJ whole genome shotgun (WGS) entry which is preliminary data.</text>
</comment>
<protein>
    <submittedName>
        <fullName evidence="1">Uncharacterized protein</fullName>
    </submittedName>
</protein>
<evidence type="ECO:0000313" key="1">
    <source>
        <dbReference type="EMBL" id="CAB4018090.1"/>
    </source>
</evidence>